<keyword evidence="3" id="KW-1185">Reference proteome</keyword>
<evidence type="ECO:0000313" key="2">
    <source>
        <dbReference type="EMBL" id="KAK3721148.1"/>
    </source>
</evidence>
<organism evidence="2 3">
    <name type="scientific">Elysia crispata</name>
    <name type="common">lettuce slug</name>
    <dbReference type="NCBI Taxonomy" id="231223"/>
    <lineage>
        <taxon>Eukaryota</taxon>
        <taxon>Metazoa</taxon>
        <taxon>Spiralia</taxon>
        <taxon>Lophotrochozoa</taxon>
        <taxon>Mollusca</taxon>
        <taxon>Gastropoda</taxon>
        <taxon>Heterobranchia</taxon>
        <taxon>Euthyneura</taxon>
        <taxon>Panpulmonata</taxon>
        <taxon>Sacoglossa</taxon>
        <taxon>Placobranchoidea</taxon>
        <taxon>Plakobranchidae</taxon>
        <taxon>Elysia</taxon>
    </lineage>
</organism>
<keyword evidence="1" id="KW-0472">Membrane</keyword>
<sequence length="105" mass="12036">MMTSICNDPLDRRTIKPFFVTEKRQMLAAADTEEVLGLCDLDPGTEFLYVSQGPVEQRSRPKHNNERDTRITDALPVCVNLASLIFFGIFVRRFLFLRCCKHTLG</sequence>
<comment type="caution">
    <text evidence="2">The sequence shown here is derived from an EMBL/GenBank/DDBJ whole genome shotgun (WGS) entry which is preliminary data.</text>
</comment>
<keyword evidence="1" id="KW-0812">Transmembrane</keyword>
<dbReference type="Proteomes" id="UP001283361">
    <property type="component" value="Unassembled WGS sequence"/>
</dbReference>
<accession>A0AAE0XWH1</accession>
<keyword evidence="1" id="KW-1133">Transmembrane helix</keyword>
<reference evidence="2" key="1">
    <citation type="journal article" date="2023" name="G3 (Bethesda)">
        <title>A reference genome for the long-term kleptoplast-retaining sea slug Elysia crispata morphotype clarki.</title>
        <authorList>
            <person name="Eastman K.E."/>
            <person name="Pendleton A.L."/>
            <person name="Shaikh M.A."/>
            <person name="Suttiyut T."/>
            <person name="Ogas R."/>
            <person name="Tomko P."/>
            <person name="Gavelis G."/>
            <person name="Widhalm J.R."/>
            <person name="Wisecaver J.H."/>
        </authorList>
    </citation>
    <scope>NUCLEOTIDE SEQUENCE</scope>
    <source>
        <strain evidence="2">ECLA1</strain>
    </source>
</reference>
<feature type="transmembrane region" description="Helical" evidence="1">
    <location>
        <begin position="74"/>
        <end position="95"/>
    </location>
</feature>
<evidence type="ECO:0000313" key="3">
    <source>
        <dbReference type="Proteomes" id="UP001283361"/>
    </source>
</evidence>
<protein>
    <submittedName>
        <fullName evidence="2">Uncharacterized protein</fullName>
    </submittedName>
</protein>
<dbReference type="AlphaFoldDB" id="A0AAE0XWH1"/>
<name>A0AAE0XWH1_9GAST</name>
<proteinExistence type="predicted"/>
<dbReference type="EMBL" id="JAWDGP010007400">
    <property type="protein sequence ID" value="KAK3721148.1"/>
    <property type="molecule type" value="Genomic_DNA"/>
</dbReference>
<evidence type="ECO:0000256" key="1">
    <source>
        <dbReference type="SAM" id="Phobius"/>
    </source>
</evidence>
<gene>
    <name evidence="2" type="ORF">RRG08_044161</name>
</gene>